<evidence type="ECO:0000256" key="1">
    <source>
        <dbReference type="SAM" id="Phobius"/>
    </source>
</evidence>
<feature type="transmembrane region" description="Helical" evidence="1">
    <location>
        <begin position="84"/>
        <end position="105"/>
    </location>
</feature>
<keyword evidence="1" id="KW-0812">Transmembrane</keyword>
<dbReference type="InterPro" id="IPR021362">
    <property type="entry name" value="DUF2834"/>
</dbReference>
<feature type="transmembrane region" description="Helical" evidence="1">
    <location>
        <begin position="20"/>
        <end position="38"/>
    </location>
</feature>
<keyword evidence="1" id="KW-0472">Membrane</keyword>
<organism evidence="2 3">
    <name type="scientific">Cytobacillus spartinae</name>
    <dbReference type="NCBI Taxonomy" id="3299023"/>
    <lineage>
        <taxon>Bacteria</taxon>
        <taxon>Bacillati</taxon>
        <taxon>Bacillota</taxon>
        <taxon>Bacilli</taxon>
        <taxon>Bacillales</taxon>
        <taxon>Bacillaceae</taxon>
        <taxon>Cytobacillus</taxon>
    </lineage>
</organism>
<accession>A0ABW6K6I6</accession>
<name>A0ABW6K6I6_9BACI</name>
<dbReference type="Pfam" id="PF11196">
    <property type="entry name" value="DUF2834"/>
    <property type="match status" value="1"/>
</dbReference>
<sequence>MKYDAKDRNKFPNVMLIPKALLVLVIVLFSILTGFSVYHHGVLGIFSQAFSNYASMQVFFDLFIALILVLVWMWCDAKKTNRSFWPWALITLTIGSFGPLLYLLLRKRS</sequence>
<reference evidence="2 3" key="1">
    <citation type="submission" date="2024-08" db="EMBL/GenBank/DDBJ databases">
        <title>Two novel Cytobacillus novel species.</title>
        <authorList>
            <person name="Liu G."/>
        </authorList>
    </citation>
    <scope>NUCLEOTIDE SEQUENCE [LARGE SCALE GENOMIC DNA]</scope>
    <source>
        <strain evidence="2 3">FJAT-54145</strain>
    </source>
</reference>
<comment type="caution">
    <text evidence="2">The sequence shown here is derived from an EMBL/GenBank/DDBJ whole genome shotgun (WGS) entry which is preliminary data.</text>
</comment>
<evidence type="ECO:0000313" key="3">
    <source>
        <dbReference type="Proteomes" id="UP001601059"/>
    </source>
</evidence>
<gene>
    <name evidence="2" type="ORF">ACFYKX_04065</name>
</gene>
<keyword evidence="3" id="KW-1185">Reference proteome</keyword>
<dbReference type="RefSeq" id="WP_389358290.1">
    <property type="nucleotide sequence ID" value="NZ_JBIACK010000001.1"/>
</dbReference>
<dbReference type="Proteomes" id="UP001601059">
    <property type="component" value="Unassembled WGS sequence"/>
</dbReference>
<evidence type="ECO:0000313" key="2">
    <source>
        <dbReference type="EMBL" id="MFE8699796.1"/>
    </source>
</evidence>
<protein>
    <submittedName>
        <fullName evidence="2">DUF2834 domain-containing protein</fullName>
    </submittedName>
</protein>
<dbReference type="EMBL" id="JBIACK010000001">
    <property type="protein sequence ID" value="MFE8699796.1"/>
    <property type="molecule type" value="Genomic_DNA"/>
</dbReference>
<feature type="transmembrane region" description="Helical" evidence="1">
    <location>
        <begin position="50"/>
        <end position="72"/>
    </location>
</feature>
<proteinExistence type="predicted"/>
<keyword evidence="1" id="KW-1133">Transmembrane helix</keyword>